<dbReference type="EMBL" id="GQ252823">
    <property type="protein sequence ID" value="ADB85296.1"/>
    <property type="molecule type" value="Genomic_DNA"/>
</dbReference>
<evidence type="ECO:0000313" key="1">
    <source>
        <dbReference type="EMBL" id="ADB85296.1"/>
    </source>
</evidence>
<reference evidence="1" key="1">
    <citation type="journal article" date="2010" name="J. Integr. Plant Biol.">
        <title>Insights into the bamboo genome: syntenic relationships to rice and sorghum.</title>
        <authorList>
            <person name="Gui Y.J."/>
            <person name="Zhou Y."/>
            <person name="Wang Y."/>
            <person name="Wang S."/>
            <person name="Wang S.Y."/>
            <person name="Hu Y."/>
            <person name="Bo S.P."/>
            <person name="Chen H."/>
            <person name="Zhou C.P."/>
            <person name="Ma N.X."/>
            <person name="Zhang T.Z."/>
            <person name="Fan L.J."/>
        </authorList>
    </citation>
    <scope>NUCLEOTIDE SEQUENCE</scope>
    <source>
        <tissue evidence="1">Shoot</tissue>
    </source>
</reference>
<proteinExistence type="predicted"/>
<accession>D3IVF6</accession>
<sequence>MALVCHEDFGHDIVDDLWGLVWITEDFRLALSPTTSSGWFPRTSLGWRRGVLGRSDVQRPLRVRTSQTPEWSSQTSREVCAVHRDVLLGRPGKSLRTSQKS</sequence>
<organism evidence="1">
    <name type="scientific">Phyllostachys edulis</name>
    <name type="common">Tortoise shell bamboo</name>
    <name type="synonym">Bambusa edulis</name>
    <dbReference type="NCBI Taxonomy" id="38705"/>
    <lineage>
        <taxon>Eukaryota</taxon>
        <taxon>Viridiplantae</taxon>
        <taxon>Streptophyta</taxon>
        <taxon>Embryophyta</taxon>
        <taxon>Tracheophyta</taxon>
        <taxon>Spermatophyta</taxon>
        <taxon>Magnoliopsida</taxon>
        <taxon>Liliopsida</taxon>
        <taxon>Poales</taxon>
        <taxon>Poaceae</taxon>
        <taxon>BOP clade</taxon>
        <taxon>Bambusoideae</taxon>
        <taxon>Arundinarodae</taxon>
        <taxon>Arundinarieae</taxon>
        <taxon>Arundinariinae</taxon>
        <taxon>Phyllostachys</taxon>
    </lineage>
</organism>
<name>D3IVF6_PHYED</name>
<protein>
    <submittedName>
        <fullName evidence="1">Uncharacterized protein</fullName>
    </submittedName>
</protein>
<dbReference type="AlphaFoldDB" id="D3IVF6"/>